<dbReference type="AlphaFoldDB" id="A0AAV7NUM2"/>
<protein>
    <submittedName>
        <fullName evidence="2">Uncharacterized protein</fullName>
    </submittedName>
</protein>
<feature type="compositionally biased region" description="Low complexity" evidence="1">
    <location>
        <begin position="1"/>
        <end position="10"/>
    </location>
</feature>
<gene>
    <name evidence="2" type="ORF">NDU88_007981</name>
</gene>
<reference evidence="2" key="1">
    <citation type="journal article" date="2022" name="bioRxiv">
        <title>Sequencing and chromosome-scale assembly of the giantPleurodeles waltlgenome.</title>
        <authorList>
            <person name="Brown T."/>
            <person name="Elewa A."/>
            <person name="Iarovenko S."/>
            <person name="Subramanian E."/>
            <person name="Araus A.J."/>
            <person name="Petzold A."/>
            <person name="Susuki M."/>
            <person name="Suzuki K.-i.T."/>
            <person name="Hayashi T."/>
            <person name="Toyoda A."/>
            <person name="Oliveira C."/>
            <person name="Osipova E."/>
            <person name="Leigh N.D."/>
            <person name="Simon A."/>
            <person name="Yun M.H."/>
        </authorList>
    </citation>
    <scope>NUCLEOTIDE SEQUENCE</scope>
    <source>
        <strain evidence="2">20211129_DDA</strain>
        <tissue evidence="2">Liver</tissue>
    </source>
</reference>
<dbReference type="EMBL" id="JANPWB010000012">
    <property type="protein sequence ID" value="KAJ1119796.1"/>
    <property type="molecule type" value="Genomic_DNA"/>
</dbReference>
<keyword evidence="3" id="KW-1185">Reference proteome</keyword>
<comment type="caution">
    <text evidence="2">The sequence shown here is derived from an EMBL/GenBank/DDBJ whole genome shotgun (WGS) entry which is preliminary data.</text>
</comment>
<dbReference type="Proteomes" id="UP001066276">
    <property type="component" value="Chromosome 8"/>
</dbReference>
<proteinExistence type="predicted"/>
<evidence type="ECO:0000313" key="2">
    <source>
        <dbReference type="EMBL" id="KAJ1119796.1"/>
    </source>
</evidence>
<evidence type="ECO:0000256" key="1">
    <source>
        <dbReference type="SAM" id="MobiDB-lite"/>
    </source>
</evidence>
<feature type="region of interest" description="Disordered" evidence="1">
    <location>
        <begin position="1"/>
        <end position="110"/>
    </location>
</feature>
<feature type="compositionally biased region" description="Basic and acidic residues" evidence="1">
    <location>
        <begin position="13"/>
        <end position="73"/>
    </location>
</feature>
<feature type="compositionally biased region" description="Basic and acidic residues" evidence="1">
    <location>
        <begin position="89"/>
        <end position="99"/>
    </location>
</feature>
<organism evidence="2 3">
    <name type="scientific">Pleurodeles waltl</name>
    <name type="common">Iberian ribbed newt</name>
    <dbReference type="NCBI Taxonomy" id="8319"/>
    <lineage>
        <taxon>Eukaryota</taxon>
        <taxon>Metazoa</taxon>
        <taxon>Chordata</taxon>
        <taxon>Craniata</taxon>
        <taxon>Vertebrata</taxon>
        <taxon>Euteleostomi</taxon>
        <taxon>Amphibia</taxon>
        <taxon>Batrachia</taxon>
        <taxon>Caudata</taxon>
        <taxon>Salamandroidea</taxon>
        <taxon>Salamandridae</taxon>
        <taxon>Pleurodelinae</taxon>
        <taxon>Pleurodeles</taxon>
    </lineage>
</organism>
<sequence length="110" mass="12673">MEQRAGTQQTGRRRQENRFVEEVRRDAEKKKVGDALAEVSRDAEKGKVRDHGGGGGQRREEGERRQRERDGDNRGNWGRMAGNTTLELASRRMRGETVRRSQPRSRRNVA</sequence>
<feature type="compositionally biased region" description="Basic residues" evidence="1">
    <location>
        <begin position="101"/>
        <end position="110"/>
    </location>
</feature>
<name>A0AAV7NUM2_PLEWA</name>
<evidence type="ECO:0000313" key="3">
    <source>
        <dbReference type="Proteomes" id="UP001066276"/>
    </source>
</evidence>
<accession>A0AAV7NUM2</accession>